<dbReference type="Proteomes" id="UP000799770">
    <property type="component" value="Unassembled WGS sequence"/>
</dbReference>
<evidence type="ECO:0000313" key="3">
    <source>
        <dbReference type="Proteomes" id="UP000799770"/>
    </source>
</evidence>
<dbReference type="AlphaFoldDB" id="A0A6A5ZHV6"/>
<keyword evidence="1" id="KW-1133">Transmembrane helix</keyword>
<name>A0A6A5ZHV6_9PLEO</name>
<feature type="transmembrane region" description="Helical" evidence="1">
    <location>
        <begin position="109"/>
        <end position="130"/>
    </location>
</feature>
<keyword evidence="1" id="KW-0472">Membrane</keyword>
<feature type="transmembrane region" description="Helical" evidence="1">
    <location>
        <begin position="77"/>
        <end position="97"/>
    </location>
</feature>
<gene>
    <name evidence="2" type="ORF">BDV96DRAFT_362187</name>
</gene>
<keyword evidence="1" id="KW-0812">Transmembrane</keyword>
<proteinExistence type="predicted"/>
<evidence type="ECO:0000256" key="1">
    <source>
        <dbReference type="SAM" id="Phobius"/>
    </source>
</evidence>
<protein>
    <recommendedName>
        <fullName evidence="4">MARVEL domain-containing protein</fullName>
    </recommendedName>
</protein>
<reference evidence="2" key="1">
    <citation type="journal article" date="2020" name="Stud. Mycol.">
        <title>101 Dothideomycetes genomes: a test case for predicting lifestyles and emergence of pathogens.</title>
        <authorList>
            <person name="Haridas S."/>
            <person name="Albert R."/>
            <person name="Binder M."/>
            <person name="Bloem J."/>
            <person name="Labutti K."/>
            <person name="Salamov A."/>
            <person name="Andreopoulos B."/>
            <person name="Baker S."/>
            <person name="Barry K."/>
            <person name="Bills G."/>
            <person name="Bluhm B."/>
            <person name="Cannon C."/>
            <person name="Castanera R."/>
            <person name="Culley D."/>
            <person name="Daum C."/>
            <person name="Ezra D."/>
            <person name="Gonzalez J."/>
            <person name="Henrissat B."/>
            <person name="Kuo A."/>
            <person name="Liang C."/>
            <person name="Lipzen A."/>
            <person name="Lutzoni F."/>
            <person name="Magnuson J."/>
            <person name="Mondo S."/>
            <person name="Nolan M."/>
            <person name="Ohm R."/>
            <person name="Pangilinan J."/>
            <person name="Park H.-J."/>
            <person name="Ramirez L."/>
            <person name="Alfaro M."/>
            <person name="Sun H."/>
            <person name="Tritt A."/>
            <person name="Yoshinaga Y."/>
            <person name="Zwiers L.-H."/>
            <person name="Turgeon B."/>
            <person name="Goodwin S."/>
            <person name="Spatafora J."/>
            <person name="Crous P."/>
            <person name="Grigoriev I."/>
        </authorList>
    </citation>
    <scope>NUCLEOTIDE SEQUENCE</scope>
    <source>
        <strain evidence="2">CBS 627.86</strain>
    </source>
</reference>
<feature type="transmembrane region" description="Helical" evidence="1">
    <location>
        <begin position="40"/>
        <end position="62"/>
    </location>
</feature>
<sequence>MFPPDPPPNYAAKPTATSTQPNGKYYVTEAMQKKWERIWLVMRIFCVVLNVITLIMLGLWVVHGGHKLDDFHFGKSIGIGLASAAGILVLDTTVIVLTFMEHKYVKDPYFAITVLIDFFAGFLILLALILKCVATIPPESEPYRWASVGLQSVVVIIHTGVFGVGWWMVLRRA</sequence>
<accession>A0A6A5ZHV6</accession>
<keyword evidence="3" id="KW-1185">Reference proteome</keyword>
<organism evidence="2 3">
    <name type="scientific">Lophiotrema nucula</name>
    <dbReference type="NCBI Taxonomy" id="690887"/>
    <lineage>
        <taxon>Eukaryota</taxon>
        <taxon>Fungi</taxon>
        <taxon>Dikarya</taxon>
        <taxon>Ascomycota</taxon>
        <taxon>Pezizomycotina</taxon>
        <taxon>Dothideomycetes</taxon>
        <taxon>Pleosporomycetidae</taxon>
        <taxon>Pleosporales</taxon>
        <taxon>Lophiotremataceae</taxon>
        <taxon>Lophiotrema</taxon>
    </lineage>
</organism>
<feature type="transmembrane region" description="Helical" evidence="1">
    <location>
        <begin position="150"/>
        <end position="170"/>
    </location>
</feature>
<evidence type="ECO:0008006" key="4">
    <source>
        <dbReference type="Google" id="ProtNLM"/>
    </source>
</evidence>
<dbReference type="EMBL" id="ML977316">
    <property type="protein sequence ID" value="KAF2118756.1"/>
    <property type="molecule type" value="Genomic_DNA"/>
</dbReference>
<evidence type="ECO:0000313" key="2">
    <source>
        <dbReference type="EMBL" id="KAF2118756.1"/>
    </source>
</evidence>